<comment type="caution">
    <text evidence="1">The sequence shown here is derived from an EMBL/GenBank/DDBJ whole genome shotgun (WGS) entry which is preliminary data.</text>
</comment>
<proteinExistence type="predicted"/>
<evidence type="ECO:0000313" key="2">
    <source>
        <dbReference type="Proteomes" id="UP000636010"/>
    </source>
</evidence>
<dbReference type="EMBL" id="BMEC01000019">
    <property type="protein sequence ID" value="GGC53768.1"/>
    <property type="molecule type" value="Genomic_DNA"/>
</dbReference>
<sequence>MFSFRSFGQENLTEKAKEKVKEGFKISGFLSANAVGYHVSGIPNRREPFYWIFSGNLNISFLEWSIPITATVSQQESDFDAQLPFNQFGVSPRYKSVTLHLGYRSLNFSEFTLAGNMFLGVGVEVAPENSLVKVSAMYGRFARALNERGAEGFNSRLPAYERWGYGSKVTVGNEKREADLIFFKAADNLESIDRTLADSVGLKPQENFVLGINTRQQITEKTQINVEYALSAYTTDTRNPEIVLDKFTYANNLGGIYVPRESSQFNGAISGSLTYGGEMIQLQVKYRRIGPEYKTMGSTFLNNDLEDITGGVSWRMLKGKINVSTNAGVQRNNLDDEQLSSMVRIVAGANIAYTVSNHLNLNASVANFNASSQLTQFSANTLSPIMRDSLYYLQVTNNASLGANYSVGEGDFRNVLFSNASYQDASSNQGNNTTFYNVNAGYQLNYVPADFTVSTSFNYNDNSSEQVRNKSFGPSLVVAKHFFKRSLKCSLTSTALYNQLNAEKAADIYSTKFMTAYSYAKKHTLSFDATYVSREAYTENNKSFNELRAGILYSYTF</sequence>
<keyword evidence="2" id="KW-1185">Reference proteome</keyword>
<protein>
    <submittedName>
        <fullName evidence="1">Uncharacterized protein</fullName>
    </submittedName>
</protein>
<dbReference type="Proteomes" id="UP000636010">
    <property type="component" value="Unassembled WGS sequence"/>
</dbReference>
<name>A0ABQ1N4W6_9BACT</name>
<accession>A0ABQ1N4W6</accession>
<organism evidence="1 2">
    <name type="scientific">Marivirga lumbricoides</name>
    <dbReference type="NCBI Taxonomy" id="1046115"/>
    <lineage>
        <taxon>Bacteria</taxon>
        <taxon>Pseudomonadati</taxon>
        <taxon>Bacteroidota</taxon>
        <taxon>Cytophagia</taxon>
        <taxon>Cytophagales</taxon>
        <taxon>Marivirgaceae</taxon>
        <taxon>Marivirga</taxon>
    </lineage>
</organism>
<evidence type="ECO:0000313" key="1">
    <source>
        <dbReference type="EMBL" id="GGC53768.1"/>
    </source>
</evidence>
<gene>
    <name evidence="1" type="ORF">GCM10011506_44240</name>
</gene>
<reference evidence="2" key="1">
    <citation type="journal article" date="2019" name="Int. J. Syst. Evol. Microbiol.">
        <title>The Global Catalogue of Microorganisms (GCM) 10K type strain sequencing project: providing services to taxonomists for standard genome sequencing and annotation.</title>
        <authorList>
            <consortium name="The Broad Institute Genomics Platform"/>
            <consortium name="The Broad Institute Genome Sequencing Center for Infectious Disease"/>
            <person name="Wu L."/>
            <person name="Ma J."/>
        </authorList>
    </citation>
    <scope>NUCLEOTIDE SEQUENCE [LARGE SCALE GENOMIC DNA]</scope>
    <source>
        <strain evidence="2">CGMCC 1.10832</strain>
    </source>
</reference>